<gene>
    <name evidence="1" type="primary">MPUL0B10720</name>
    <name evidence="1" type="ORF">METSCH_B10720</name>
</gene>
<dbReference type="STRING" id="2163413.A0A4P6XM11"/>
<proteinExistence type="predicted"/>
<dbReference type="AlphaFoldDB" id="A0A4P6XM11"/>
<dbReference type="InterPro" id="IPR021829">
    <property type="entry name" value="DUF3419"/>
</dbReference>
<dbReference type="Pfam" id="PF13489">
    <property type="entry name" value="Methyltransf_23"/>
    <property type="match status" value="1"/>
</dbReference>
<organism evidence="1 2">
    <name type="scientific">Metschnikowia aff. pulcherrima</name>
    <dbReference type="NCBI Taxonomy" id="2163413"/>
    <lineage>
        <taxon>Eukaryota</taxon>
        <taxon>Fungi</taxon>
        <taxon>Dikarya</taxon>
        <taxon>Ascomycota</taxon>
        <taxon>Saccharomycotina</taxon>
        <taxon>Pichiomycetes</taxon>
        <taxon>Metschnikowiaceae</taxon>
        <taxon>Metschnikowia</taxon>
    </lineage>
</organism>
<accession>A0A4P6XM11</accession>
<name>A0A4P6XM11_9ASCO</name>
<dbReference type="SUPFAM" id="SSF53335">
    <property type="entry name" value="S-adenosyl-L-methionine-dependent methyltransferases"/>
    <property type="match status" value="1"/>
</dbReference>
<dbReference type="PANTHER" id="PTHR47473">
    <property type="entry name" value="BTA1P"/>
    <property type="match status" value="1"/>
</dbReference>
<dbReference type="Proteomes" id="UP000292447">
    <property type="component" value="Chromosome II"/>
</dbReference>
<evidence type="ECO:0000313" key="2">
    <source>
        <dbReference type="Proteomes" id="UP000292447"/>
    </source>
</evidence>
<evidence type="ECO:0000313" key="1">
    <source>
        <dbReference type="EMBL" id="QBM87859.1"/>
    </source>
</evidence>
<reference evidence="2" key="1">
    <citation type="submission" date="2019-03" db="EMBL/GenBank/DDBJ databases">
        <title>Snf2 controls pulcherriminic acid biosynthesis and connects pigmentation and antifungal activity of the yeast Metschnikowia pulcherrima.</title>
        <authorList>
            <person name="Gore-Lloyd D."/>
            <person name="Sumann I."/>
            <person name="Brachmann A.O."/>
            <person name="Schneeberger K."/>
            <person name="Ortiz-Merino R.A."/>
            <person name="Moreno-Beltran M."/>
            <person name="Schlaefli M."/>
            <person name="Kirner P."/>
            <person name="Santos Kron A."/>
            <person name="Wolfe K.H."/>
            <person name="Piel J."/>
            <person name="Ahrens C.H."/>
            <person name="Henk D."/>
            <person name="Freimoser F.M."/>
        </authorList>
    </citation>
    <scope>NUCLEOTIDE SEQUENCE [LARGE SCALE GENOMIC DNA]</scope>
    <source>
        <strain evidence="2">APC 1.2</strain>
    </source>
</reference>
<dbReference type="InterPro" id="IPR029063">
    <property type="entry name" value="SAM-dependent_MTases_sf"/>
</dbReference>
<keyword evidence="2" id="KW-1185">Reference proteome</keyword>
<protein>
    <submittedName>
        <fullName evidence="1">Betaine lipid synthase</fullName>
    </submittedName>
</protein>
<sequence length="758" mass="86202">MLDSYVLKVVCLSVIPVIIAISWKYSKNVRSIGLFVWACFLKPLLAFGHTKHGNQQQHLDQFYGSQAEIYDATRKVLLKGRKECLQLAAAHLDAENQKLVWVDIGGGTGQNIEMMNEILDLEKHFLAIYLVDLSHSLCKMARERFIGAGWGHLVTVIEADASEFTIAHANADLITFSYSLLMIPLFHAVVDHAASILNKNSGIIACVDFGIQSSDTAVGRISTLGGLCQRNVPWLLRHFWRVWFEADRVFLGPARRNYLEYKFGTVKAWNVYNNTLGRIPFYVWIGCDKFRLHLLLHRINCLATESPYLAPSEDIMASEFGHVTTTPVSKGHEAAVANFQKKLPFPSVYYQKSPWRVYFDELNPAFAQFRNQYIYAFTWEDPREDHQILKLTSDDTVLAITSAGDNVLAYAALPEPPRKIHAVDLNPCQNHLLELKLAAMKGASHEQIWQMFGEGKIENFKHLLLQELCSHMSSNAFQYWMEKSGAFEGKGLYDTGSTRWALRLAKAIFFVFGIGAEIDELCRCTNMKDQIRLWQEKIRPVLFNPIVAKILVGNPVFLWKALGVPANQAKMMGESVLEYVVNTLDPVIQRLLISQDNYFYYLTLQGHYTRENCPSYLTEKAHQALTTKREDGTMAIDNIRIHTDTLNDVFARLANKSITIAIIMDHMDWFDPQNSNAEVEILAVKQCLAPGGRVMLRSAAQYPWYIKTFEKCGFRCKPAGIRHPGKLVDRTNMYASTWVCTKQEQHGPGRRRMSSLKI</sequence>
<dbReference type="Gene3D" id="3.40.50.150">
    <property type="entry name" value="Vaccinia Virus protein VP39"/>
    <property type="match status" value="1"/>
</dbReference>
<dbReference type="Pfam" id="PF11899">
    <property type="entry name" value="DUF3419"/>
    <property type="match status" value="1"/>
</dbReference>
<dbReference type="PANTHER" id="PTHR47473:SF1">
    <property type="entry name" value="METHYLTRANSFERASE DOMAIN-CONTAINING PROTEIN"/>
    <property type="match status" value="1"/>
</dbReference>
<dbReference type="EMBL" id="CP034457">
    <property type="protein sequence ID" value="QBM87859.1"/>
    <property type="molecule type" value="Genomic_DNA"/>
</dbReference>